<keyword evidence="3" id="KW-0963">Cytoplasm</keyword>
<keyword evidence="2 3" id="KW-0378">Hydrolase</keyword>
<evidence type="ECO:0000256" key="1">
    <source>
        <dbReference type="ARBA" id="ARBA00001968"/>
    </source>
</evidence>
<evidence type="ECO:0000313" key="4">
    <source>
        <dbReference type="EMBL" id="SKA07530.1"/>
    </source>
</evidence>
<feature type="site" description="Important for substrate specificity" evidence="3">
    <location>
        <position position="12"/>
    </location>
</feature>
<dbReference type="STRING" id="263852.SAMN02745116_02328"/>
<feature type="site" description="Important for substrate specificity" evidence="3">
    <location>
        <position position="70"/>
    </location>
</feature>
<dbReference type="NCBIfam" id="TIGR00172">
    <property type="entry name" value="maf"/>
    <property type="match status" value="1"/>
</dbReference>
<dbReference type="Proteomes" id="UP000190328">
    <property type="component" value="Unassembled WGS sequence"/>
</dbReference>
<gene>
    <name evidence="4" type="ORF">SAMN02745116_02328</name>
</gene>
<reference evidence="4 5" key="1">
    <citation type="submission" date="2017-02" db="EMBL/GenBank/DDBJ databases">
        <authorList>
            <person name="Peterson S.W."/>
        </authorList>
    </citation>
    <scope>NUCLEOTIDE SEQUENCE [LARGE SCALE GENOMIC DNA]</scope>
    <source>
        <strain evidence="4 5">ATCC BAA-1030</strain>
    </source>
</reference>
<name>A0A1T4QUT1_9ENTE</name>
<dbReference type="Pfam" id="PF02545">
    <property type="entry name" value="Maf"/>
    <property type="match status" value="1"/>
</dbReference>
<dbReference type="RefSeq" id="WP_078808228.1">
    <property type="nucleotide sequence ID" value="NZ_FUXI01000034.1"/>
</dbReference>
<dbReference type="GO" id="GO:0005737">
    <property type="term" value="C:cytoplasm"/>
    <property type="evidence" value="ECO:0007669"/>
    <property type="project" value="UniProtKB-SubCell"/>
</dbReference>
<dbReference type="EMBL" id="FUXI01000034">
    <property type="protein sequence ID" value="SKA07530.1"/>
    <property type="molecule type" value="Genomic_DNA"/>
</dbReference>
<keyword evidence="3" id="KW-0546">Nucleotide metabolism</keyword>
<dbReference type="SUPFAM" id="SSF52972">
    <property type="entry name" value="ITPase-like"/>
    <property type="match status" value="1"/>
</dbReference>
<evidence type="ECO:0000256" key="2">
    <source>
        <dbReference type="ARBA" id="ARBA00022801"/>
    </source>
</evidence>
<comment type="similarity">
    <text evidence="3">Belongs to the Maf family. YhdE subfamily.</text>
</comment>
<dbReference type="PANTHER" id="PTHR43213">
    <property type="entry name" value="BIFUNCTIONAL DTTP/UTP PYROPHOSPHATASE/METHYLTRANSFERASE PROTEIN-RELATED"/>
    <property type="match status" value="1"/>
</dbReference>
<comment type="caution">
    <text evidence="3">Lacks conserved residue(s) required for the propagation of feature annotation.</text>
</comment>
<dbReference type="InterPro" id="IPR003697">
    <property type="entry name" value="Maf-like"/>
</dbReference>
<evidence type="ECO:0000313" key="5">
    <source>
        <dbReference type="Proteomes" id="UP000190328"/>
    </source>
</evidence>
<dbReference type="InterPro" id="IPR029001">
    <property type="entry name" value="ITPase-like_fam"/>
</dbReference>
<dbReference type="EC" id="3.6.1.9" evidence="3"/>
<protein>
    <recommendedName>
        <fullName evidence="3">dTTP/UTP pyrophosphatase</fullName>
        <shortName evidence="3">dTTPase/UTPase</shortName>
        <ecNumber evidence="3">3.6.1.9</ecNumber>
    </recommendedName>
    <alternativeName>
        <fullName evidence="3">Nucleoside triphosphate pyrophosphatase</fullName>
    </alternativeName>
    <alternativeName>
        <fullName evidence="3">Nucleotide pyrophosphatase</fullName>
        <shortName evidence="3">Nucleotide PPase</shortName>
    </alternativeName>
</protein>
<accession>A0A1T4QUT1</accession>
<evidence type="ECO:0000256" key="3">
    <source>
        <dbReference type="HAMAP-Rule" id="MF_00528"/>
    </source>
</evidence>
<dbReference type="PIRSF" id="PIRSF006305">
    <property type="entry name" value="Maf"/>
    <property type="match status" value="1"/>
</dbReference>
<dbReference type="AlphaFoldDB" id="A0A1T4QUT1"/>
<proteinExistence type="inferred from homology"/>
<dbReference type="GO" id="GO:0036218">
    <property type="term" value="F:dTTP diphosphatase activity"/>
    <property type="evidence" value="ECO:0007669"/>
    <property type="project" value="RHEA"/>
</dbReference>
<comment type="catalytic activity">
    <reaction evidence="3">
        <text>UTP + H2O = UMP + diphosphate + H(+)</text>
        <dbReference type="Rhea" id="RHEA:29395"/>
        <dbReference type="ChEBI" id="CHEBI:15377"/>
        <dbReference type="ChEBI" id="CHEBI:15378"/>
        <dbReference type="ChEBI" id="CHEBI:33019"/>
        <dbReference type="ChEBI" id="CHEBI:46398"/>
        <dbReference type="ChEBI" id="CHEBI:57865"/>
        <dbReference type="EC" id="3.6.1.9"/>
    </reaction>
</comment>
<dbReference type="Gene3D" id="3.90.950.10">
    <property type="match status" value="1"/>
</dbReference>
<dbReference type="GO" id="GO:0036221">
    <property type="term" value="F:UTP diphosphatase activity"/>
    <property type="evidence" value="ECO:0007669"/>
    <property type="project" value="RHEA"/>
</dbReference>
<comment type="function">
    <text evidence="3">Nucleoside triphosphate pyrophosphatase that hydrolyzes dTTP and UTP. May have a dual role in cell division arrest and in preventing the incorporation of modified nucleotides into cellular nucleic acids.</text>
</comment>
<dbReference type="GO" id="GO:0009117">
    <property type="term" value="P:nucleotide metabolic process"/>
    <property type="evidence" value="ECO:0007669"/>
    <property type="project" value="UniProtKB-KW"/>
</dbReference>
<dbReference type="CDD" id="cd00555">
    <property type="entry name" value="Maf"/>
    <property type="match status" value="1"/>
</dbReference>
<dbReference type="PANTHER" id="PTHR43213:SF5">
    <property type="entry name" value="BIFUNCTIONAL DTTP_UTP PYROPHOSPHATASE_METHYLTRANSFERASE PROTEIN-RELATED"/>
    <property type="match status" value="1"/>
</dbReference>
<dbReference type="OrthoDB" id="9807767at2"/>
<feature type="active site" description="Proton acceptor" evidence="3">
    <location>
        <position position="69"/>
    </location>
</feature>
<comment type="catalytic activity">
    <reaction evidence="3">
        <text>dTTP + H2O = dTMP + diphosphate + H(+)</text>
        <dbReference type="Rhea" id="RHEA:28534"/>
        <dbReference type="ChEBI" id="CHEBI:15377"/>
        <dbReference type="ChEBI" id="CHEBI:15378"/>
        <dbReference type="ChEBI" id="CHEBI:33019"/>
        <dbReference type="ChEBI" id="CHEBI:37568"/>
        <dbReference type="ChEBI" id="CHEBI:63528"/>
        <dbReference type="EC" id="3.6.1.9"/>
    </reaction>
</comment>
<organism evidence="4 5">
    <name type="scientific">Pilibacter termitis</name>
    <dbReference type="NCBI Taxonomy" id="263852"/>
    <lineage>
        <taxon>Bacteria</taxon>
        <taxon>Bacillati</taxon>
        <taxon>Bacillota</taxon>
        <taxon>Bacilli</taxon>
        <taxon>Lactobacillales</taxon>
        <taxon>Enterococcaceae</taxon>
        <taxon>Pilibacter</taxon>
    </lineage>
</organism>
<comment type="subcellular location">
    <subcellularLocation>
        <location evidence="3">Cytoplasm</location>
    </subcellularLocation>
</comment>
<feature type="site" description="Important for substrate specificity" evidence="3">
    <location>
        <position position="152"/>
    </location>
</feature>
<comment type="cofactor">
    <cofactor evidence="1 3">
        <name>a divalent metal cation</name>
        <dbReference type="ChEBI" id="CHEBI:60240"/>
    </cofactor>
</comment>
<keyword evidence="5" id="KW-1185">Reference proteome</keyword>
<dbReference type="HAMAP" id="MF_00528">
    <property type="entry name" value="Maf"/>
    <property type="match status" value="1"/>
</dbReference>
<sequence>MKKIILASQSPRRIELLKLLVENFEVLPANIDENSTGFSDPRKYTLEMARRKALAIQEKHKHARIIASDTIVALDGKILGKPSSRKEAFEMLKSMSGRTHSVMTSIVILDFPQVVEKVVETSVEFFDLTDKEIENYLETGEADDKAGAYGIQGRASIFVKEIHGDYLAIVGFPIGVIKQMIHSLHEEAENE</sequence>